<evidence type="ECO:0000256" key="2">
    <source>
        <dbReference type="ARBA" id="ARBA00022664"/>
    </source>
</evidence>
<dbReference type="Proteomes" id="UP001189429">
    <property type="component" value="Unassembled WGS sequence"/>
</dbReference>
<comment type="subcellular location">
    <subcellularLocation>
        <location evidence="1">Nucleus</location>
    </subcellularLocation>
</comment>
<dbReference type="PANTHER" id="PTHR44133:SF2">
    <property type="entry name" value="CLEAVAGE STIMULATION FACTOR SUBUNIT 1"/>
    <property type="match status" value="1"/>
</dbReference>
<feature type="region of interest" description="Disordered" evidence="6">
    <location>
        <begin position="803"/>
        <end position="883"/>
    </location>
</feature>
<name>A0ABN9SGN2_9DINO</name>
<keyword evidence="5" id="KW-0853">WD repeat</keyword>
<evidence type="ECO:0000256" key="1">
    <source>
        <dbReference type="ARBA" id="ARBA00004123"/>
    </source>
</evidence>
<dbReference type="InterPro" id="IPR001680">
    <property type="entry name" value="WD40_rpt"/>
</dbReference>
<feature type="compositionally biased region" description="Low complexity" evidence="6">
    <location>
        <begin position="829"/>
        <end position="843"/>
    </location>
</feature>
<feature type="compositionally biased region" description="Low complexity" evidence="6">
    <location>
        <begin position="143"/>
        <end position="175"/>
    </location>
</feature>
<evidence type="ECO:0000313" key="8">
    <source>
        <dbReference type="Proteomes" id="UP001189429"/>
    </source>
</evidence>
<protein>
    <recommendedName>
        <fullName evidence="4">Cleavage stimulation factor 50 kDa subunit</fullName>
    </recommendedName>
</protein>
<dbReference type="SMART" id="SM00320">
    <property type="entry name" value="WD40"/>
    <property type="match status" value="6"/>
</dbReference>
<sequence length="1321" mass="136815">MAAAAVPGPPAPALPGGVAPLPAAADAAVEAPAAGGAAPMEGVSGHGVDGSQGPREFSALKVSFYELLIRQLQDDGFVGEAQSLSERLRLQPNEQVEKDALLEGYGKSLKWAFGDEPRGEWKPVFCSPVPPLGPQESHLDLDAAAAAKSASPGAGTEGTSGASAQTSRATAAATGMQEQQVPGSGVQKPPEIRLLYTCQHKQACRSVAISSDGRFCATGCLDGSIKILDSARMKACSAATDGPLGRMRITEEELMKPVTRTLQDHLGSITCLAFHPINPTLFSGSKDRAVKIFDLTRPPGHKKAFSVLQDVHPVRCLSIHPCGDFLFVGTNHQAVRLYDLQTLSCFTSFYQEHHHGGAINDLRCTSDGRVFASASSDGSIHLWDAVTHRVINRLPNAHGGLSVTSLRWSRNMRYLLSSGSDGRHRLWDVRQGQEVFCMGFGPRACEFSTAVFAAGERYVASASSNTRAGDVSLFDAQTGSPVFMKLGIHLLPVQALEASPVDKTLMTGCDDDKARFFSIEDRVDAAEEAGRAALSEEARSSFPPPVTPDCVPDFRWAMDVRKPPEGGLEVVEVEVPSGFVELHLSWLLDETALAGRHGAELRQCPGLFMLTPAILPQAAHPLRGVPSPPAGTGPAVPEWPRPWSPMARGRGSLDELLASAEEPFTPRDPAAIGFQVCASESLEAAAAHAPSSSRMLRVEVHGLLHDWFDVEAMGGMIRSGAFVSTLRENVARYFGVPVERQAIYDEDGLLTTGADFSRALQRVDPKLYVYDVHQMEADLRKRTVEELEMIDAEVGQTWCHFGARGPRSHLQPAGAKPESGGAKGLPPEGSAASDGGLSASGSFLEGGSGGTGWRPGRCAEGAPAPSGASPRGQALAGDLDGGRRDLRGDFDELVHGSPDLGGTSFVMRRAGSCCTSPVPAAAWTSCSTAAGTSGRRAEPVGRDLAWDSAEGLSWPRLALSGSSSPAKAAAVSEPASQNPSQPPTPIERTFPPSSRLVTPASAPVGPGSAPAPRVAAGAPAGGGPSRRRPSVGEAQASGPSTPLAPGRSPGGASRGTPPLLVGSARGQPRAAPAESARTEERPAAASASASRPARHVSPRPPARGIGTTATTAAPRLYCQTPAGRAAAAAGSRASAAAAPPTLGGWPPAQVAVLSAVGYPPHVVDRRAAAAAPAAAHAQLLLPTARGTPRVSAAAEWAVTPVRRSTTPLQSTTPPLRHCAVPPAASVAQETPRYTTPRAHPVSGRAAWALGTPPQLAARTVCTPSASALAAAAAVAAAVPGAFPLVGGGAAATAGARQARGCAAIGPDAARASLCRWSRAYG</sequence>
<dbReference type="CDD" id="cd00200">
    <property type="entry name" value="WD40"/>
    <property type="match status" value="1"/>
</dbReference>
<evidence type="ECO:0000256" key="6">
    <source>
        <dbReference type="SAM" id="MobiDB-lite"/>
    </source>
</evidence>
<evidence type="ECO:0000256" key="3">
    <source>
        <dbReference type="ARBA" id="ARBA00023242"/>
    </source>
</evidence>
<feature type="region of interest" description="Disordered" evidence="6">
    <location>
        <begin position="965"/>
        <end position="1111"/>
    </location>
</feature>
<keyword evidence="3" id="KW-0539">Nucleus</keyword>
<keyword evidence="8" id="KW-1185">Reference proteome</keyword>
<feature type="compositionally biased region" description="Low complexity" evidence="6">
    <location>
        <begin position="861"/>
        <end position="878"/>
    </location>
</feature>
<dbReference type="PROSITE" id="PS50294">
    <property type="entry name" value="WD_REPEATS_REGION"/>
    <property type="match status" value="2"/>
</dbReference>
<feature type="repeat" description="WD" evidence="5">
    <location>
        <begin position="262"/>
        <end position="295"/>
    </location>
</feature>
<feature type="region of interest" description="Disordered" evidence="6">
    <location>
        <begin position="143"/>
        <end position="188"/>
    </location>
</feature>
<feature type="compositionally biased region" description="Gly residues" evidence="6">
    <location>
        <begin position="844"/>
        <end position="853"/>
    </location>
</feature>
<reference evidence="7" key="1">
    <citation type="submission" date="2023-10" db="EMBL/GenBank/DDBJ databases">
        <authorList>
            <person name="Chen Y."/>
            <person name="Shah S."/>
            <person name="Dougan E. K."/>
            <person name="Thang M."/>
            <person name="Chan C."/>
        </authorList>
    </citation>
    <scope>NUCLEOTIDE SEQUENCE [LARGE SCALE GENOMIC DNA]</scope>
</reference>
<dbReference type="Pfam" id="PF00400">
    <property type="entry name" value="WD40"/>
    <property type="match status" value="5"/>
</dbReference>
<dbReference type="InterPro" id="IPR044633">
    <property type="entry name" value="CstF1-like"/>
</dbReference>
<gene>
    <name evidence="7" type="ORF">PCOR1329_LOCUS29354</name>
</gene>
<feature type="repeat" description="WD" evidence="5">
    <location>
        <begin position="352"/>
        <end position="393"/>
    </location>
</feature>
<dbReference type="InterPro" id="IPR015943">
    <property type="entry name" value="WD40/YVTN_repeat-like_dom_sf"/>
</dbReference>
<evidence type="ECO:0000313" key="7">
    <source>
        <dbReference type="EMBL" id="CAK0830841.1"/>
    </source>
</evidence>
<dbReference type="EMBL" id="CAUYUJ010011046">
    <property type="protein sequence ID" value="CAK0830841.1"/>
    <property type="molecule type" value="Genomic_DNA"/>
</dbReference>
<dbReference type="InterPro" id="IPR036322">
    <property type="entry name" value="WD40_repeat_dom_sf"/>
</dbReference>
<feature type="repeat" description="WD" evidence="5">
    <location>
        <begin position="403"/>
        <end position="437"/>
    </location>
</feature>
<comment type="caution">
    <text evidence="7">The sequence shown here is derived from an EMBL/GenBank/DDBJ whole genome shotgun (WGS) entry which is preliminary data.</text>
</comment>
<dbReference type="PROSITE" id="PS50082">
    <property type="entry name" value="WD_REPEATS_2"/>
    <property type="match status" value="3"/>
</dbReference>
<evidence type="ECO:0000256" key="4">
    <source>
        <dbReference type="ARBA" id="ARBA00029851"/>
    </source>
</evidence>
<keyword evidence="2" id="KW-0507">mRNA processing</keyword>
<evidence type="ECO:0000256" key="5">
    <source>
        <dbReference type="PROSITE-ProRule" id="PRU00221"/>
    </source>
</evidence>
<proteinExistence type="predicted"/>
<dbReference type="PANTHER" id="PTHR44133">
    <property type="entry name" value="CLEAVAGE STIMULATION FACTOR SUBUNIT 1"/>
    <property type="match status" value="1"/>
</dbReference>
<organism evidence="7 8">
    <name type="scientific">Prorocentrum cordatum</name>
    <dbReference type="NCBI Taxonomy" id="2364126"/>
    <lineage>
        <taxon>Eukaryota</taxon>
        <taxon>Sar</taxon>
        <taxon>Alveolata</taxon>
        <taxon>Dinophyceae</taxon>
        <taxon>Prorocentrales</taxon>
        <taxon>Prorocentraceae</taxon>
        <taxon>Prorocentrum</taxon>
    </lineage>
</organism>
<accession>A0ABN9SGN2</accession>
<dbReference type="SUPFAM" id="SSF50978">
    <property type="entry name" value="WD40 repeat-like"/>
    <property type="match status" value="1"/>
</dbReference>
<dbReference type="Gene3D" id="2.130.10.10">
    <property type="entry name" value="YVTN repeat-like/Quinoprotein amine dehydrogenase"/>
    <property type="match status" value="2"/>
</dbReference>
<feature type="compositionally biased region" description="Low complexity" evidence="6">
    <location>
        <begin position="999"/>
        <end position="1018"/>
    </location>
</feature>